<evidence type="ECO:0000259" key="13">
    <source>
        <dbReference type="Pfam" id="PF25904"/>
    </source>
</evidence>
<feature type="domain" description="Ribosomal RNA large subunit methyltransferase K/L-like methyltransferase" evidence="12">
    <location>
        <begin position="186"/>
        <end position="300"/>
    </location>
</feature>
<keyword evidence="8 10" id="KW-0694">RNA-binding</keyword>
<evidence type="ECO:0000256" key="10">
    <source>
        <dbReference type="PROSITE-ProRule" id="PRU00959"/>
    </source>
</evidence>
<dbReference type="PANTHER" id="PTHR13370:SF3">
    <property type="entry name" value="TRNA (GUANINE(10)-N2)-METHYLTRANSFERASE HOMOLOG"/>
    <property type="match status" value="1"/>
</dbReference>
<evidence type="ECO:0000313" key="14">
    <source>
        <dbReference type="EMBL" id="CAG8428607.1"/>
    </source>
</evidence>
<dbReference type="GO" id="GO:0000049">
    <property type="term" value="F:tRNA binding"/>
    <property type="evidence" value="ECO:0007669"/>
    <property type="project" value="UniProtKB-UniRule"/>
</dbReference>
<keyword evidence="6 10" id="KW-0949">S-adenosyl-L-methionine</keyword>
<protein>
    <recommendedName>
        <fullName evidence="9">tRNA (guanine(10)-N(2))-methyltransferase</fullName>
        <ecNumber evidence="9">2.1.1.214</ecNumber>
    </recommendedName>
</protein>
<keyword evidence="3 10" id="KW-0820">tRNA-binding</keyword>
<organism evidence="14 15">
    <name type="scientific">Penicillium salamii</name>
    <dbReference type="NCBI Taxonomy" id="1612424"/>
    <lineage>
        <taxon>Eukaryota</taxon>
        <taxon>Fungi</taxon>
        <taxon>Dikarya</taxon>
        <taxon>Ascomycota</taxon>
        <taxon>Pezizomycotina</taxon>
        <taxon>Eurotiomycetes</taxon>
        <taxon>Eurotiomycetidae</taxon>
        <taxon>Eurotiales</taxon>
        <taxon>Aspergillaceae</taxon>
        <taxon>Penicillium</taxon>
    </lineage>
</organism>
<name>A0A9W4P0M7_9EURO</name>
<keyword evidence="2" id="KW-0963">Cytoplasm</keyword>
<evidence type="ECO:0000256" key="3">
    <source>
        <dbReference type="ARBA" id="ARBA00022555"/>
    </source>
</evidence>
<evidence type="ECO:0000256" key="5">
    <source>
        <dbReference type="ARBA" id="ARBA00022679"/>
    </source>
</evidence>
<dbReference type="Pfam" id="PF01170">
    <property type="entry name" value="UPF0020"/>
    <property type="match status" value="1"/>
</dbReference>
<dbReference type="OrthoDB" id="296065at2759"/>
<dbReference type="InterPro" id="IPR002052">
    <property type="entry name" value="DNA_methylase_N6_adenine_CS"/>
</dbReference>
<dbReference type="GO" id="GO:0008033">
    <property type="term" value="P:tRNA processing"/>
    <property type="evidence" value="ECO:0007669"/>
    <property type="project" value="UniProtKB-UniRule"/>
</dbReference>
<evidence type="ECO:0000256" key="2">
    <source>
        <dbReference type="ARBA" id="ARBA00022490"/>
    </source>
</evidence>
<comment type="subcellular location">
    <subcellularLocation>
        <location evidence="1">Cytoplasm</location>
    </subcellularLocation>
</comment>
<evidence type="ECO:0000259" key="12">
    <source>
        <dbReference type="Pfam" id="PF01170"/>
    </source>
</evidence>
<keyword evidence="15" id="KW-1185">Reference proteome</keyword>
<dbReference type="AlphaFoldDB" id="A0A9W4P0M7"/>
<evidence type="ECO:0000256" key="7">
    <source>
        <dbReference type="ARBA" id="ARBA00022694"/>
    </source>
</evidence>
<comment type="similarity">
    <text evidence="10">Belongs to the class I-like SAM-binding methyltransferase superfamily. TRM11 methyltransferase family.</text>
</comment>
<dbReference type="GO" id="GO:0160102">
    <property type="term" value="F:tRNA (guanine(10)-N2)-methyltransferase activity"/>
    <property type="evidence" value="ECO:0007669"/>
    <property type="project" value="UniProtKB-EC"/>
</dbReference>
<dbReference type="PANTHER" id="PTHR13370">
    <property type="entry name" value="RNA METHYLASE-RELATED"/>
    <property type="match status" value="1"/>
</dbReference>
<dbReference type="PROSITE" id="PS00092">
    <property type="entry name" value="N6_MTASE"/>
    <property type="match status" value="1"/>
</dbReference>
<proteinExistence type="inferred from homology"/>
<evidence type="ECO:0000256" key="8">
    <source>
        <dbReference type="ARBA" id="ARBA00022884"/>
    </source>
</evidence>
<dbReference type="InterPro" id="IPR029063">
    <property type="entry name" value="SAM-dependent_MTases_sf"/>
</dbReference>
<evidence type="ECO:0000256" key="4">
    <source>
        <dbReference type="ARBA" id="ARBA00022603"/>
    </source>
</evidence>
<keyword evidence="4 10" id="KW-0489">Methyltransferase</keyword>
<evidence type="ECO:0000313" key="15">
    <source>
        <dbReference type="Proteomes" id="UP001152649"/>
    </source>
</evidence>
<dbReference type="PROSITE" id="PS51627">
    <property type="entry name" value="SAM_MT_TRM11"/>
    <property type="match status" value="1"/>
</dbReference>
<keyword evidence="5 10" id="KW-0808">Transferase</keyword>
<dbReference type="PIRSF" id="PIRSF017259">
    <property type="entry name" value="tRNA_mtfrase_TRM11"/>
    <property type="match status" value="1"/>
</dbReference>
<dbReference type="GO" id="GO:0032259">
    <property type="term" value="P:methylation"/>
    <property type="evidence" value="ECO:0007669"/>
    <property type="project" value="UniProtKB-UniRule"/>
</dbReference>
<dbReference type="InterPro" id="IPR059073">
    <property type="entry name" value="TRMT11_N"/>
</dbReference>
<evidence type="ECO:0000256" key="6">
    <source>
        <dbReference type="ARBA" id="ARBA00022691"/>
    </source>
</evidence>
<feature type="region of interest" description="Disordered" evidence="11">
    <location>
        <begin position="448"/>
        <end position="470"/>
    </location>
</feature>
<keyword evidence="7 10" id="KW-0819">tRNA processing</keyword>
<dbReference type="Gene3D" id="3.40.50.150">
    <property type="entry name" value="Vaccinia Virus protein VP39"/>
    <property type="match status" value="1"/>
</dbReference>
<reference evidence="14" key="1">
    <citation type="submission" date="2021-07" db="EMBL/GenBank/DDBJ databases">
        <authorList>
            <person name="Branca A.L. A."/>
        </authorList>
    </citation>
    <scope>NUCLEOTIDE SEQUENCE</scope>
</reference>
<dbReference type="InterPro" id="IPR016691">
    <property type="entry name" value="TRMT11"/>
</dbReference>
<dbReference type="InterPro" id="IPR000241">
    <property type="entry name" value="RlmKL-like_Mtase"/>
</dbReference>
<accession>A0A9W4P0M7</accession>
<dbReference type="SUPFAM" id="SSF53335">
    <property type="entry name" value="S-adenosyl-L-methionine-dependent methyltransferases"/>
    <property type="match status" value="1"/>
</dbReference>
<feature type="compositionally biased region" description="Basic residues" evidence="11">
    <location>
        <begin position="450"/>
        <end position="459"/>
    </location>
</feature>
<gene>
    <name evidence="14" type="ORF">PSALAMII_LOCUS10832</name>
</gene>
<feature type="domain" description="tRNA (guanine(10)-N(2))-methyltransferase TRMT11 N-terminal" evidence="13">
    <location>
        <begin position="1"/>
        <end position="176"/>
    </location>
</feature>
<evidence type="ECO:0000256" key="11">
    <source>
        <dbReference type="SAM" id="MobiDB-lite"/>
    </source>
</evidence>
<comment type="caution">
    <text evidence="14">The sequence shown here is derived from an EMBL/GenBank/DDBJ whole genome shotgun (WGS) entry which is preliminary data.</text>
</comment>
<dbReference type="GO" id="GO:0005737">
    <property type="term" value="C:cytoplasm"/>
    <property type="evidence" value="ECO:0007669"/>
    <property type="project" value="UniProtKB-SubCell"/>
</dbReference>
<dbReference type="EC" id="2.1.1.214" evidence="9"/>
<dbReference type="GO" id="GO:0043527">
    <property type="term" value="C:tRNA methyltransferase complex"/>
    <property type="evidence" value="ECO:0007669"/>
    <property type="project" value="UniProtKB-ARBA"/>
</dbReference>
<evidence type="ECO:0000256" key="1">
    <source>
        <dbReference type="ARBA" id="ARBA00004496"/>
    </source>
</evidence>
<dbReference type="Proteomes" id="UP001152649">
    <property type="component" value="Unassembled WGS sequence"/>
</dbReference>
<evidence type="ECO:0000256" key="9">
    <source>
        <dbReference type="ARBA" id="ARBA00066937"/>
    </source>
</evidence>
<dbReference type="Pfam" id="PF25904">
    <property type="entry name" value="Tmrp11_N"/>
    <property type="match status" value="1"/>
</dbReference>
<dbReference type="EMBL" id="CAJVPG010000455">
    <property type="protein sequence ID" value="CAG8428607.1"/>
    <property type="molecule type" value="Genomic_DNA"/>
</dbReference>
<sequence>MDYLVRFAQTHETFRRPELEACATIAGANIEILSYNQFSPHCIVRFPDAAAAAATVKRSILAKDVFELWGQGTTYEELHEDIRQRSQHIWEEYSNISWKFVFSCFSGTRSSEKKGELMRSFQYMGFKGPIRMKNPEQEFHVMEEYIDDIEVATLKVSRIEEPRKIYLGRKLATSCREDFIKYDLKKRRYISTTSMDAELSLVTANMALAAPGKLFFDPFVGTGSFIVCAAHFGALTMGADIDGRSFRGKDRSKLGVFENFVQYKTESKFIDTLTSDLTNTPFRRAGFLDGIVCDPPYGVREGLRVLGERKGKTPVNVIIDGVPAHLRPGFIPPKKPYGFEALQNDVLNFAVRSLVTNGRLSMWMPTTNDEKIQFPVPMHEDLEVVSVCVQDFGNWARRLITYRRLPEGEKSDVSMARKKTDDAGYDANELNAFRRVVRSIEPQRSNWLTGKKHMLKGHGTRSGESSEVSQ</sequence>